<organism evidence="2 3">
    <name type="scientific">Thlaspi arvense</name>
    <name type="common">Field penny-cress</name>
    <dbReference type="NCBI Taxonomy" id="13288"/>
    <lineage>
        <taxon>Eukaryota</taxon>
        <taxon>Viridiplantae</taxon>
        <taxon>Streptophyta</taxon>
        <taxon>Embryophyta</taxon>
        <taxon>Tracheophyta</taxon>
        <taxon>Spermatophyta</taxon>
        <taxon>Magnoliopsida</taxon>
        <taxon>eudicotyledons</taxon>
        <taxon>Gunneridae</taxon>
        <taxon>Pentapetalae</taxon>
        <taxon>rosids</taxon>
        <taxon>malvids</taxon>
        <taxon>Brassicales</taxon>
        <taxon>Brassicaceae</taxon>
        <taxon>Thlaspideae</taxon>
        <taxon>Thlaspi</taxon>
    </lineage>
</organism>
<name>A0AAU9RSD8_THLAR</name>
<keyword evidence="3" id="KW-1185">Reference proteome</keyword>
<evidence type="ECO:0000259" key="1">
    <source>
        <dbReference type="Pfam" id="PF03478"/>
    </source>
</evidence>
<dbReference type="AlphaFoldDB" id="A0AAU9RSD8"/>
<feature type="domain" description="KIB1-4 beta-propeller" evidence="1">
    <location>
        <begin position="118"/>
        <end position="358"/>
    </location>
</feature>
<evidence type="ECO:0000313" key="2">
    <source>
        <dbReference type="EMBL" id="CAH2046232.1"/>
    </source>
</evidence>
<sequence length="392" mass="45277">MSQLLSRVLKPLVCKNVIRHNNQMVRLFSSMQQMYPYVLVDHVLKVGEEIRNSIGYSLDPLIDVGIGTSSVQEIVIKDKELKEDVRDAMNVRYYQNDDRFEVSMYSDQSYLSDIDNVRLHLCMYHDPLNPNASPKELRLPYLPTGTQIQNVAMSICQRDEDTNIEDLVVAVKIKIYSPASHVHDFRWIDIETTNESISPFSCLMHKDQKFYIPTPGGEYLCSFDPNVKEKDKPELIRLWTNPLPSSLLYDLSDLAIKRSRTDHLVESPTGEQFHIKYYGDHKKHYHCESFEQKTKRFMVFKEEGPSTDKKGKMMSYTEDIGDLCIFLGRNEAFCVQASSSLGLRPNCIYFVGYNYGVFGITTQLCTIFTTKEGPLRSTDFPYWHHPLSITTN</sequence>
<accession>A0AAU9RSD8</accession>
<dbReference type="InterPro" id="IPR005174">
    <property type="entry name" value="KIB1-4_b-propeller"/>
</dbReference>
<dbReference type="PANTHER" id="PTHR44259">
    <property type="entry name" value="OS07G0183000 PROTEIN-RELATED"/>
    <property type="match status" value="1"/>
</dbReference>
<evidence type="ECO:0000313" key="3">
    <source>
        <dbReference type="Proteomes" id="UP000836841"/>
    </source>
</evidence>
<proteinExistence type="predicted"/>
<protein>
    <recommendedName>
        <fullName evidence="1">KIB1-4 beta-propeller domain-containing protein</fullName>
    </recommendedName>
</protein>
<dbReference type="Pfam" id="PF03478">
    <property type="entry name" value="Beta-prop_KIB1-4"/>
    <property type="match status" value="1"/>
</dbReference>
<dbReference type="PANTHER" id="PTHR44259:SF89">
    <property type="entry name" value="DUF295 DOMAIN-CONTAINING PROTEIN-RELATED"/>
    <property type="match status" value="1"/>
</dbReference>
<dbReference type="InterPro" id="IPR050942">
    <property type="entry name" value="F-box_BR-signaling"/>
</dbReference>
<feature type="non-terminal residue" evidence="2">
    <location>
        <position position="392"/>
    </location>
</feature>
<gene>
    <name evidence="2" type="ORF">TAV2_LOCUS6470</name>
</gene>
<dbReference type="EMBL" id="OU466858">
    <property type="protein sequence ID" value="CAH2046232.1"/>
    <property type="molecule type" value="Genomic_DNA"/>
</dbReference>
<reference evidence="2 3" key="1">
    <citation type="submission" date="2022-03" db="EMBL/GenBank/DDBJ databases">
        <authorList>
            <person name="Nunn A."/>
            <person name="Chopra R."/>
            <person name="Nunn A."/>
            <person name="Contreras Garrido A."/>
        </authorList>
    </citation>
    <scope>NUCLEOTIDE SEQUENCE [LARGE SCALE GENOMIC DNA]</scope>
</reference>
<dbReference type="Proteomes" id="UP000836841">
    <property type="component" value="Chromosome 2"/>
</dbReference>